<organism evidence="3 4">
    <name type="scientific">Salinactinospora qingdaonensis</name>
    <dbReference type="NCBI Taxonomy" id="702744"/>
    <lineage>
        <taxon>Bacteria</taxon>
        <taxon>Bacillati</taxon>
        <taxon>Actinomycetota</taxon>
        <taxon>Actinomycetes</taxon>
        <taxon>Streptosporangiales</taxon>
        <taxon>Nocardiopsidaceae</taxon>
        <taxon>Salinactinospora</taxon>
    </lineage>
</organism>
<dbReference type="Pfam" id="PF02517">
    <property type="entry name" value="Rce1-like"/>
    <property type="match status" value="1"/>
</dbReference>
<feature type="transmembrane region" description="Helical" evidence="1">
    <location>
        <begin position="47"/>
        <end position="66"/>
    </location>
</feature>
<evidence type="ECO:0000256" key="1">
    <source>
        <dbReference type="SAM" id="Phobius"/>
    </source>
</evidence>
<name>A0ABP7FYN3_9ACTN</name>
<dbReference type="Proteomes" id="UP001500908">
    <property type="component" value="Unassembled WGS sequence"/>
</dbReference>
<proteinExistence type="predicted"/>
<comment type="caution">
    <text evidence="3">The sequence shown here is derived from an EMBL/GenBank/DDBJ whole genome shotgun (WGS) entry which is preliminary data.</text>
</comment>
<accession>A0ABP7FYN3</accession>
<keyword evidence="1" id="KW-0812">Transmembrane</keyword>
<feature type="transmembrane region" description="Helical" evidence="1">
    <location>
        <begin position="162"/>
        <end position="184"/>
    </location>
</feature>
<dbReference type="InterPro" id="IPR003675">
    <property type="entry name" value="Rce1/LyrA-like_dom"/>
</dbReference>
<feature type="transmembrane region" description="Helical" evidence="1">
    <location>
        <begin position="87"/>
        <end position="111"/>
    </location>
</feature>
<evidence type="ECO:0000313" key="3">
    <source>
        <dbReference type="EMBL" id="GAA3751813.1"/>
    </source>
</evidence>
<sequence>MLGQGARRTILLVGAVVFVAAGGYLYVTDHTVVTQAQGRVSNPIWTLWLLVAVSAACVRLLPWRAPDAVLMSRVRTAIAGHDVRREMVVLLGCLAGVYPLYWMLSQLLALVDPKVAVLAYFTAKVVLLLIVPVVFVGSSGLLRRGTGGADLMELVTSVTDVWRWAGLVAFAAYFYLHFFAPWAMAVPARDRLPEDYAALLEVLLVLATAALLEEFFFRALLQTRLELLLGRWSAIVVTSLLYALASLIAAEPPAGPLLAVAMAVAVQGAAGLLYGYLWSRYRNIWVNFLFHAGVSVLAIYPELTVGGAPG</sequence>
<feature type="transmembrane region" description="Helical" evidence="1">
    <location>
        <begin position="117"/>
        <end position="142"/>
    </location>
</feature>
<dbReference type="RefSeq" id="WP_344972913.1">
    <property type="nucleotide sequence ID" value="NZ_BAABDD010000016.1"/>
</dbReference>
<reference evidence="4" key="1">
    <citation type="journal article" date="2019" name="Int. J. Syst. Evol. Microbiol.">
        <title>The Global Catalogue of Microorganisms (GCM) 10K type strain sequencing project: providing services to taxonomists for standard genome sequencing and annotation.</title>
        <authorList>
            <consortium name="The Broad Institute Genomics Platform"/>
            <consortium name="The Broad Institute Genome Sequencing Center for Infectious Disease"/>
            <person name="Wu L."/>
            <person name="Ma J."/>
        </authorList>
    </citation>
    <scope>NUCLEOTIDE SEQUENCE [LARGE SCALE GENOMIC DNA]</scope>
    <source>
        <strain evidence="4">JCM 17137</strain>
    </source>
</reference>
<feature type="transmembrane region" description="Helical" evidence="1">
    <location>
        <begin position="284"/>
        <end position="301"/>
    </location>
</feature>
<feature type="transmembrane region" description="Helical" evidence="1">
    <location>
        <begin position="229"/>
        <end position="250"/>
    </location>
</feature>
<keyword evidence="4" id="KW-1185">Reference proteome</keyword>
<evidence type="ECO:0000313" key="4">
    <source>
        <dbReference type="Proteomes" id="UP001500908"/>
    </source>
</evidence>
<feature type="transmembrane region" description="Helical" evidence="1">
    <location>
        <begin position="196"/>
        <end position="217"/>
    </location>
</feature>
<keyword evidence="1" id="KW-1133">Transmembrane helix</keyword>
<evidence type="ECO:0000259" key="2">
    <source>
        <dbReference type="Pfam" id="PF02517"/>
    </source>
</evidence>
<gene>
    <name evidence="3" type="ORF">GCM10022402_33570</name>
</gene>
<feature type="transmembrane region" description="Helical" evidence="1">
    <location>
        <begin position="256"/>
        <end position="277"/>
    </location>
</feature>
<feature type="domain" description="CAAX prenyl protease 2/Lysostaphin resistance protein A-like" evidence="2">
    <location>
        <begin position="198"/>
        <end position="295"/>
    </location>
</feature>
<feature type="transmembrane region" description="Helical" evidence="1">
    <location>
        <begin position="9"/>
        <end position="27"/>
    </location>
</feature>
<keyword evidence="1" id="KW-0472">Membrane</keyword>
<protein>
    <recommendedName>
        <fullName evidence="2">CAAX prenyl protease 2/Lysostaphin resistance protein A-like domain-containing protein</fullName>
    </recommendedName>
</protein>
<dbReference type="EMBL" id="BAABDD010000016">
    <property type="protein sequence ID" value="GAA3751813.1"/>
    <property type="molecule type" value="Genomic_DNA"/>
</dbReference>